<keyword evidence="1" id="KW-0732">Signal</keyword>
<dbReference type="SUPFAM" id="SSF48452">
    <property type="entry name" value="TPR-like"/>
    <property type="match status" value="1"/>
</dbReference>
<dbReference type="AlphaFoldDB" id="A0A518RCY6"/>
<dbReference type="KEGG" id="ssua:FPZ54_04380"/>
<feature type="chain" id="PRO_5021991176" evidence="1">
    <location>
        <begin position="29"/>
        <end position="470"/>
    </location>
</feature>
<dbReference type="Pfam" id="PF13424">
    <property type="entry name" value="TPR_12"/>
    <property type="match status" value="1"/>
</dbReference>
<name>A0A518RCY6_9SPHN</name>
<evidence type="ECO:0000313" key="2">
    <source>
        <dbReference type="EMBL" id="QDX25338.1"/>
    </source>
</evidence>
<evidence type="ECO:0000256" key="1">
    <source>
        <dbReference type="SAM" id="SignalP"/>
    </source>
</evidence>
<dbReference type="Gene3D" id="1.25.40.10">
    <property type="entry name" value="Tetratricopeptide repeat domain"/>
    <property type="match status" value="1"/>
</dbReference>
<sequence>MIDLRRHAVTGGAAMLALAGLGAAGAAAAQTVPRIPIPAEGEAAFAKREYGKAAGIIIPAFENCRTAHPDGDTCATLAAGVAVLVATAGNDKVEGTILRALDYVDTRVGPESEDALIMLSALTSYYERLQDLNKYLPAAERRLAVSHKLHGATGRLTVIAAVGLCIAQWNLGQGQAAVDLLLPIARELPETTPEQVVLSGRVQECLGMAYYSMDRDREAEPAFRKALALFERAEGESGPLALDAMASLANTLRRLDREDEARLLAARVDRLAKPGSTARERITWWSGAAPADPVAAARAELARAEKQYGPASAVTDMAAAMLGVALIDAEKFAEAEPYVRRLEAAANNPVNPASVRIKMLTGQVVLTMKTNPERLDLVVPVIERLVSVAKQSGTGSDRLLIDFQMYAGMSLLLTGQPQRSYPFLSDAGDLLMSRLASYRDFDAAAQKETRQYSPIFKFKVTNAWWLAQRR</sequence>
<dbReference type="InterPro" id="IPR006311">
    <property type="entry name" value="TAT_signal"/>
</dbReference>
<gene>
    <name evidence="2" type="ORF">FPZ54_04380</name>
</gene>
<accession>A0A518RCY6</accession>
<organism evidence="2 3">
    <name type="scientific">Sphingomonas suaedae</name>
    <dbReference type="NCBI Taxonomy" id="2599297"/>
    <lineage>
        <taxon>Bacteria</taxon>
        <taxon>Pseudomonadati</taxon>
        <taxon>Pseudomonadota</taxon>
        <taxon>Alphaproteobacteria</taxon>
        <taxon>Sphingomonadales</taxon>
        <taxon>Sphingomonadaceae</taxon>
        <taxon>Sphingomonas</taxon>
    </lineage>
</organism>
<dbReference type="InterPro" id="IPR011990">
    <property type="entry name" value="TPR-like_helical_dom_sf"/>
</dbReference>
<protein>
    <submittedName>
        <fullName evidence="2">Tetratricopeptide repeat protein</fullName>
    </submittedName>
</protein>
<dbReference type="RefSeq" id="WP_145845300.1">
    <property type="nucleotide sequence ID" value="NZ_CP042239.1"/>
</dbReference>
<reference evidence="2 3" key="1">
    <citation type="submission" date="2019-07" db="EMBL/GenBank/DDBJ databases">
        <title>Sphingomonas alkalisoli sp. nov., isolated from rhizosphere soil of Suaedae salsa.</title>
        <authorList>
            <person name="Zhang H."/>
            <person name="Xu L."/>
            <person name="Zhang J.-X."/>
            <person name="Sun J.-Q."/>
        </authorList>
    </citation>
    <scope>NUCLEOTIDE SEQUENCE [LARGE SCALE GENOMIC DNA]</scope>
    <source>
        <strain evidence="2 3">XS-10</strain>
    </source>
</reference>
<evidence type="ECO:0000313" key="3">
    <source>
        <dbReference type="Proteomes" id="UP000318055"/>
    </source>
</evidence>
<keyword evidence="3" id="KW-1185">Reference proteome</keyword>
<dbReference type="OrthoDB" id="8560958at2"/>
<dbReference type="PROSITE" id="PS51318">
    <property type="entry name" value="TAT"/>
    <property type="match status" value="1"/>
</dbReference>
<feature type="signal peptide" evidence="1">
    <location>
        <begin position="1"/>
        <end position="28"/>
    </location>
</feature>
<dbReference type="EMBL" id="CP042239">
    <property type="protein sequence ID" value="QDX25338.1"/>
    <property type="molecule type" value="Genomic_DNA"/>
</dbReference>
<proteinExistence type="predicted"/>
<dbReference type="Proteomes" id="UP000318055">
    <property type="component" value="Chromosome"/>
</dbReference>